<comment type="caution">
    <text evidence="8">The sequence shown here is derived from an EMBL/GenBank/DDBJ whole genome shotgun (WGS) entry which is preliminary data.</text>
</comment>
<feature type="compositionally biased region" description="Basic residues" evidence="6">
    <location>
        <begin position="94"/>
        <end position="104"/>
    </location>
</feature>
<evidence type="ECO:0000256" key="3">
    <source>
        <dbReference type="ARBA" id="ARBA00022490"/>
    </source>
</evidence>
<dbReference type="AlphaFoldDB" id="A0A9N7UCE4"/>
<keyword evidence="9" id="KW-1185">Reference proteome</keyword>
<evidence type="ECO:0000256" key="6">
    <source>
        <dbReference type="SAM" id="MobiDB-lite"/>
    </source>
</evidence>
<keyword evidence="4" id="KW-0677">Repeat</keyword>
<dbReference type="PANTHER" id="PTHR23005:SF3">
    <property type="entry name" value="RETINITIS PIGMENTOSA 1-LIKE 1 PROTEIN"/>
    <property type="match status" value="1"/>
</dbReference>
<keyword evidence="3" id="KW-0963">Cytoplasm</keyword>
<dbReference type="GO" id="GO:0035556">
    <property type="term" value="P:intracellular signal transduction"/>
    <property type="evidence" value="ECO:0007669"/>
    <property type="project" value="InterPro"/>
</dbReference>
<comment type="subcellular location">
    <subcellularLocation>
        <location evidence="1">Cell projection</location>
    </subcellularLocation>
    <subcellularLocation>
        <location evidence="2">Cytoplasm</location>
    </subcellularLocation>
</comment>
<feature type="region of interest" description="Disordered" evidence="6">
    <location>
        <begin position="85"/>
        <end position="104"/>
    </location>
</feature>
<evidence type="ECO:0000256" key="5">
    <source>
        <dbReference type="ARBA" id="ARBA00023273"/>
    </source>
</evidence>
<sequence>MSSHKRSFQCFNAVGGEGSHKSGTRLPRIPQHGMVGHHEPLEVCCLCSEYRHAQALEALETQVLPLYQTHSLHHHHAHRCVLGRPARPDEAHSGHGRHIHHHRHNKRLILVKNSDPSVRKTIVLHHRSIRSFGLFLEEVSELMQYHIRKLYTPEGRKIDNVPSLIQCPSVLLCVGREPSHPSIVENFRKTSDDKLPRMSGKSRSHGCTEEHEDEGYITRRYQRHAEEPHCTHCYSHCQDYDIWNNIPGMHRAGRCIRTSSSSASSHTMVSRKTVVERQTMSRSSDDHSEQVVETQTVEEAETVEYCTIRSGTCSPKCNVQSSTLDNCDECADASQDEQVKSSEQEERAGSAPSAPHKY</sequence>
<name>A0A9N7UCE4_PLEPL</name>
<gene>
    <name evidence="8" type="ORF">PLEPLA_LOCUS15408</name>
</gene>
<dbReference type="InterPro" id="IPR003533">
    <property type="entry name" value="Doublecortin_dom"/>
</dbReference>
<organism evidence="8 9">
    <name type="scientific">Pleuronectes platessa</name>
    <name type="common">European plaice</name>
    <dbReference type="NCBI Taxonomy" id="8262"/>
    <lineage>
        <taxon>Eukaryota</taxon>
        <taxon>Metazoa</taxon>
        <taxon>Chordata</taxon>
        <taxon>Craniata</taxon>
        <taxon>Vertebrata</taxon>
        <taxon>Euteleostomi</taxon>
        <taxon>Actinopterygii</taxon>
        <taxon>Neopterygii</taxon>
        <taxon>Teleostei</taxon>
        <taxon>Neoteleostei</taxon>
        <taxon>Acanthomorphata</taxon>
        <taxon>Carangaria</taxon>
        <taxon>Pleuronectiformes</taxon>
        <taxon>Pleuronectoidei</taxon>
        <taxon>Pleuronectidae</taxon>
        <taxon>Pleuronectes</taxon>
    </lineage>
</organism>
<dbReference type="GO" id="GO:0035082">
    <property type="term" value="P:axoneme assembly"/>
    <property type="evidence" value="ECO:0007669"/>
    <property type="project" value="TreeGrafter"/>
</dbReference>
<feature type="region of interest" description="Disordered" evidence="6">
    <location>
        <begin position="333"/>
        <end position="358"/>
    </location>
</feature>
<evidence type="ECO:0000256" key="4">
    <source>
        <dbReference type="ARBA" id="ARBA00022737"/>
    </source>
</evidence>
<evidence type="ECO:0000313" key="8">
    <source>
        <dbReference type="EMBL" id="CAB1427468.1"/>
    </source>
</evidence>
<dbReference type="PROSITE" id="PS50309">
    <property type="entry name" value="DC"/>
    <property type="match status" value="1"/>
</dbReference>
<dbReference type="SMART" id="SM00537">
    <property type="entry name" value="DCX"/>
    <property type="match status" value="1"/>
</dbReference>
<feature type="region of interest" description="Disordered" evidence="6">
    <location>
        <begin position="192"/>
        <end position="211"/>
    </location>
</feature>
<dbReference type="EMBL" id="CADEAL010000970">
    <property type="protein sequence ID" value="CAB1427468.1"/>
    <property type="molecule type" value="Genomic_DNA"/>
</dbReference>
<accession>A0A9N7UCE4</accession>
<protein>
    <recommendedName>
        <fullName evidence="7">Doublecortin domain-containing protein</fullName>
    </recommendedName>
</protein>
<dbReference type="GO" id="GO:0005930">
    <property type="term" value="C:axoneme"/>
    <property type="evidence" value="ECO:0007669"/>
    <property type="project" value="TreeGrafter"/>
</dbReference>
<dbReference type="Pfam" id="PF03607">
    <property type="entry name" value="DCX"/>
    <property type="match status" value="1"/>
</dbReference>
<evidence type="ECO:0000256" key="1">
    <source>
        <dbReference type="ARBA" id="ARBA00004316"/>
    </source>
</evidence>
<evidence type="ECO:0000256" key="2">
    <source>
        <dbReference type="ARBA" id="ARBA00004496"/>
    </source>
</evidence>
<dbReference type="GO" id="GO:0042461">
    <property type="term" value="P:photoreceptor cell development"/>
    <property type="evidence" value="ECO:0007669"/>
    <property type="project" value="TreeGrafter"/>
</dbReference>
<feature type="domain" description="Doublecortin" evidence="7">
    <location>
        <begin position="106"/>
        <end position="193"/>
    </location>
</feature>
<feature type="region of interest" description="Disordered" evidence="6">
    <location>
        <begin position="258"/>
        <end position="291"/>
    </location>
</feature>
<feature type="compositionally biased region" description="Polar residues" evidence="6">
    <location>
        <begin position="266"/>
        <end position="282"/>
    </location>
</feature>
<dbReference type="InterPro" id="IPR036572">
    <property type="entry name" value="Doublecortin_dom_sf"/>
</dbReference>
<evidence type="ECO:0000313" key="9">
    <source>
        <dbReference type="Proteomes" id="UP001153269"/>
    </source>
</evidence>
<reference evidence="8" key="1">
    <citation type="submission" date="2020-03" db="EMBL/GenBank/DDBJ databases">
        <authorList>
            <person name="Weist P."/>
        </authorList>
    </citation>
    <scope>NUCLEOTIDE SEQUENCE</scope>
</reference>
<evidence type="ECO:0000259" key="7">
    <source>
        <dbReference type="PROSITE" id="PS50309"/>
    </source>
</evidence>
<dbReference type="SUPFAM" id="SSF89837">
    <property type="entry name" value="Doublecortin (DC)"/>
    <property type="match status" value="1"/>
</dbReference>
<proteinExistence type="predicted"/>
<dbReference type="PANTHER" id="PTHR23005">
    <property type="entry name" value="RETINITIS PIGMENTOSA 1 PROTEIN"/>
    <property type="match status" value="1"/>
</dbReference>
<dbReference type="Gene3D" id="3.10.20.230">
    <property type="entry name" value="Doublecortin domain"/>
    <property type="match status" value="1"/>
</dbReference>
<feature type="compositionally biased region" description="Basic and acidic residues" evidence="6">
    <location>
        <begin position="337"/>
        <end position="348"/>
    </location>
</feature>
<dbReference type="Proteomes" id="UP001153269">
    <property type="component" value="Unassembled WGS sequence"/>
</dbReference>
<dbReference type="GO" id="GO:0060041">
    <property type="term" value="P:retina development in camera-type eye"/>
    <property type="evidence" value="ECO:0007669"/>
    <property type="project" value="TreeGrafter"/>
</dbReference>
<keyword evidence="5" id="KW-0966">Cell projection</keyword>